<dbReference type="Proteomes" id="UP000229641">
    <property type="component" value="Unassembled WGS sequence"/>
</dbReference>
<keyword evidence="1" id="KW-0813">Transport</keyword>
<dbReference type="InterPro" id="IPR003439">
    <property type="entry name" value="ABC_transporter-like_ATP-bd"/>
</dbReference>
<dbReference type="GO" id="GO:0005524">
    <property type="term" value="F:ATP binding"/>
    <property type="evidence" value="ECO:0007669"/>
    <property type="project" value="UniProtKB-KW"/>
</dbReference>
<evidence type="ECO:0000256" key="1">
    <source>
        <dbReference type="ARBA" id="ARBA00022448"/>
    </source>
</evidence>
<evidence type="ECO:0000313" key="7">
    <source>
        <dbReference type="Proteomes" id="UP000229641"/>
    </source>
</evidence>
<dbReference type="InterPro" id="IPR027417">
    <property type="entry name" value="P-loop_NTPase"/>
</dbReference>
<dbReference type="Gene3D" id="3.40.50.300">
    <property type="entry name" value="P-loop containing nucleotide triphosphate hydrolases"/>
    <property type="match status" value="1"/>
</dbReference>
<organism evidence="6 7">
    <name type="scientific">Candidatus Ghiorseimicrobium undicola</name>
    <dbReference type="NCBI Taxonomy" id="1974746"/>
    <lineage>
        <taxon>Bacteria</taxon>
        <taxon>Pseudomonadati</taxon>
        <taxon>Candidatus Omnitrophota</taxon>
        <taxon>Candidatus Ghiorseimicrobium</taxon>
    </lineage>
</organism>
<dbReference type="GO" id="GO:0016887">
    <property type="term" value="F:ATP hydrolysis activity"/>
    <property type="evidence" value="ECO:0007669"/>
    <property type="project" value="InterPro"/>
</dbReference>
<dbReference type="GO" id="GO:0098796">
    <property type="term" value="C:membrane protein complex"/>
    <property type="evidence" value="ECO:0007669"/>
    <property type="project" value="UniProtKB-ARBA"/>
</dbReference>
<accession>A0A2H0LYK2</accession>
<evidence type="ECO:0000256" key="3">
    <source>
        <dbReference type="ARBA" id="ARBA00022840"/>
    </source>
</evidence>
<sequence>MLIQIRNLTKIYKVDSIETPALRGINLDIERGEFLTIAGPSGSGKTSLLNIIGGLDTLTSGAVLYENTDITKISISRLASFRLKQIGFVFQAYNLINTLTAVENVEYVMLLQGVDVKTRRQRAVSMLERVGLGEYIKRFPNEMSGGQQQRVAVARAIAAHPKVVLADEPTANLDSKSGEALIGLMRQLNEEKNITFIFSTHDKMVMDKAKRQVFIRDGEIQK</sequence>
<dbReference type="FunFam" id="3.40.50.300:FF:000032">
    <property type="entry name" value="Export ABC transporter ATP-binding protein"/>
    <property type="match status" value="1"/>
</dbReference>
<protein>
    <submittedName>
        <fullName evidence="6">Macrolide ABC transporter ATP-binding protein</fullName>
    </submittedName>
</protein>
<dbReference type="InterPro" id="IPR003593">
    <property type="entry name" value="AAA+_ATPase"/>
</dbReference>
<dbReference type="InterPro" id="IPR017911">
    <property type="entry name" value="MacB-like_ATP-bd"/>
</dbReference>
<gene>
    <name evidence="6" type="ORF">COV72_02825</name>
</gene>
<keyword evidence="3 6" id="KW-0067">ATP-binding</keyword>
<name>A0A2H0LYK2_9BACT</name>
<dbReference type="InterPro" id="IPR015854">
    <property type="entry name" value="ABC_transpr_LolD-like"/>
</dbReference>
<dbReference type="AlphaFoldDB" id="A0A2H0LYK2"/>
<reference evidence="6 7" key="1">
    <citation type="submission" date="2017-09" db="EMBL/GenBank/DDBJ databases">
        <title>Depth-based differentiation of microbial function through sediment-hosted aquifers and enrichment of novel symbionts in the deep terrestrial subsurface.</title>
        <authorList>
            <person name="Probst A.J."/>
            <person name="Ladd B."/>
            <person name="Jarett J.K."/>
            <person name="Geller-Mcgrath D.E."/>
            <person name="Sieber C.M."/>
            <person name="Emerson J.B."/>
            <person name="Anantharaman K."/>
            <person name="Thomas B.C."/>
            <person name="Malmstrom R."/>
            <person name="Stieglmeier M."/>
            <person name="Klingl A."/>
            <person name="Woyke T."/>
            <person name="Ryan C.M."/>
            <person name="Banfield J.F."/>
        </authorList>
    </citation>
    <scope>NUCLEOTIDE SEQUENCE [LARGE SCALE GENOMIC DNA]</scope>
    <source>
        <strain evidence="6">CG11_big_fil_rev_8_21_14_0_20_42_13</strain>
    </source>
</reference>
<dbReference type="EMBL" id="PCWA01000037">
    <property type="protein sequence ID" value="PIQ89456.1"/>
    <property type="molecule type" value="Genomic_DNA"/>
</dbReference>
<dbReference type="PROSITE" id="PS50893">
    <property type="entry name" value="ABC_TRANSPORTER_2"/>
    <property type="match status" value="1"/>
</dbReference>
<evidence type="ECO:0000313" key="6">
    <source>
        <dbReference type="EMBL" id="PIQ89456.1"/>
    </source>
</evidence>
<dbReference type="CDD" id="cd03255">
    <property type="entry name" value="ABC_MJ0796_LolCDE_FtsE"/>
    <property type="match status" value="1"/>
</dbReference>
<keyword evidence="2" id="KW-0547">Nucleotide-binding</keyword>
<comment type="caution">
    <text evidence="6">The sequence shown here is derived from an EMBL/GenBank/DDBJ whole genome shotgun (WGS) entry which is preliminary data.</text>
</comment>
<dbReference type="GO" id="GO:0005886">
    <property type="term" value="C:plasma membrane"/>
    <property type="evidence" value="ECO:0007669"/>
    <property type="project" value="TreeGrafter"/>
</dbReference>
<proteinExistence type="inferred from homology"/>
<evidence type="ECO:0000256" key="4">
    <source>
        <dbReference type="ARBA" id="ARBA00038388"/>
    </source>
</evidence>
<feature type="domain" description="ABC transporter" evidence="5">
    <location>
        <begin position="3"/>
        <end position="222"/>
    </location>
</feature>
<dbReference type="PROSITE" id="PS00211">
    <property type="entry name" value="ABC_TRANSPORTER_1"/>
    <property type="match status" value="1"/>
</dbReference>
<evidence type="ECO:0000259" key="5">
    <source>
        <dbReference type="PROSITE" id="PS50893"/>
    </source>
</evidence>
<dbReference type="SUPFAM" id="SSF52540">
    <property type="entry name" value="P-loop containing nucleoside triphosphate hydrolases"/>
    <property type="match status" value="1"/>
</dbReference>
<dbReference type="PANTHER" id="PTHR24220">
    <property type="entry name" value="IMPORT ATP-BINDING PROTEIN"/>
    <property type="match status" value="1"/>
</dbReference>
<evidence type="ECO:0000256" key="2">
    <source>
        <dbReference type="ARBA" id="ARBA00022741"/>
    </source>
</evidence>
<dbReference type="GO" id="GO:0022857">
    <property type="term" value="F:transmembrane transporter activity"/>
    <property type="evidence" value="ECO:0007669"/>
    <property type="project" value="TreeGrafter"/>
</dbReference>
<comment type="similarity">
    <text evidence="4">Belongs to the ABC transporter superfamily. Macrolide exporter (TC 3.A.1.122) family.</text>
</comment>
<dbReference type="Pfam" id="PF00005">
    <property type="entry name" value="ABC_tran"/>
    <property type="match status" value="1"/>
</dbReference>
<dbReference type="InterPro" id="IPR017871">
    <property type="entry name" value="ABC_transporter-like_CS"/>
</dbReference>
<dbReference type="SMART" id="SM00382">
    <property type="entry name" value="AAA"/>
    <property type="match status" value="1"/>
</dbReference>